<sequence length="97" mass="11625">MRKYNKVKIDFLDVLCVAVGVDTLEGRDLVVIRNTKLDDIENGNVEEINFEYLEWREVYKLAEELYDKEEMFKEAYLYGNRVMCKFKNGERIFLETI</sequence>
<proteinExistence type="predicted"/>
<protein>
    <submittedName>
        <fullName evidence="1">Uncharacterized protein</fullName>
    </submittedName>
</protein>
<reference evidence="1" key="1">
    <citation type="journal article" date="2021" name="Proc. Natl. Acad. Sci. U.S.A.">
        <title>A Catalog of Tens of Thousands of Viruses from Human Metagenomes Reveals Hidden Associations with Chronic Diseases.</title>
        <authorList>
            <person name="Tisza M.J."/>
            <person name="Buck C.B."/>
        </authorList>
    </citation>
    <scope>NUCLEOTIDE SEQUENCE</scope>
    <source>
        <strain evidence="1">CtE0n6</strain>
    </source>
</reference>
<accession>A0A8S5RF54</accession>
<evidence type="ECO:0000313" key="1">
    <source>
        <dbReference type="EMBL" id="DAE30016.1"/>
    </source>
</evidence>
<name>A0A8S5RF54_9VIRU</name>
<dbReference type="EMBL" id="BK059101">
    <property type="protein sequence ID" value="DAE30016.1"/>
    <property type="molecule type" value="Genomic_DNA"/>
</dbReference>
<organism evidence="1">
    <name type="scientific">virus sp. ctE0n6</name>
    <dbReference type="NCBI Taxonomy" id="2827985"/>
    <lineage>
        <taxon>Viruses</taxon>
    </lineage>
</organism>